<evidence type="ECO:0000256" key="7">
    <source>
        <dbReference type="ARBA" id="ARBA00022960"/>
    </source>
</evidence>
<dbReference type="GO" id="GO:0004180">
    <property type="term" value="F:carboxypeptidase activity"/>
    <property type="evidence" value="ECO:0007669"/>
    <property type="project" value="UniProtKB-KW"/>
</dbReference>
<dbReference type="InterPro" id="IPR050396">
    <property type="entry name" value="Glycosyltr_51/Transpeptidase"/>
</dbReference>
<dbReference type="GO" id="GO:0016020">
    <property type="term" value="C:membrane"/>
    <property type="evidence" value="ECO:0007669"/>
    <property type="project" value="UniProtKB-SubCell"/>
</dbReference>
<keyword evidence="17" id="KW-1185">Reference proteome</keyword>
<dbReference type="Pfam" id="PF00912">
    <property type="entry name" value="Transgly"/>
    <property type="match status" value="1"/>
</dbReference>
<reference evidence="16 17" key="1">
    <citation type="journal article" date="2020" name="Microb. Genom.">
        <title>Genetic diversity of clinical and environmental Mucorales isolates obtained from an investigation of mucormycosis cases among solid organ transplant recipients.</title>
        <authorList>
            <person name="Nguyen M.H."/>
            <person name="Kaul D."/>
            <person name="Muto C."/>
            <person name="Cheng S.J."/>
            <person name="Richter R.A."/>
            <person name="Bruno V.M."/>
            <person name="Liu G."/>
            <person name="Beyhan S."/>
            <person name="Sundermann A.J."/>
            <person name="Mounaud S."/>
            <person name="Pasculle A.W."/>
            <person name="Nierman W.C."/>
            <person name="Driscoll E."/>
            <person name="Cumbie R."/>
            <person name="Clancy C.J."/>
            <person name="Dupont C.L."/>
        </authorList>
    </citation>
    <scope>NUCLEOTIDE SEQUENCE [LARGE SCALE GENOMIC DNA]</scope>
    <source>
        <strain evidence="16 17">GL24</strain>
    </source>
</reference>
<keyword evidence="9" id="KW-1133">Transmembrane helix</keyword>
<dbReference type="SUPFAM" id="SSF53955">
    <property type="entry name" value="Lysozyme-like"/>
    <property type="match status" value="1"/>
</dbReference>
<evidence type="ECO:0000256" key="13">
    <source>
        <dbReference type="ARBA" id="ARBA00044770"/>
    </source>
</evidence>
<comment type="catalytic activity">
    <reaction evidence="14">
        <text>[GlcNAc-(1-&gt;4)-Mur2Ac(oyl-L-Ala-gamma-D-Glu-L-Lys-D-Ala-D-Ala)](n)-di-trans,octa-cis-undecaprenyl diphosphate + beta-D-GlcNAc-(1-&gt;4)-Mur2Ac(oyl-L-Ala-gamma-D-Glu-L-Lys-D-Ala-D-Ala)-di-trans,octa-cis-undecaprenyl diphosphate = [GlcNAc-(1-&gt;4)-Mur2Ac(oyl-L-Ala-gamma-D-Glu-L-Lys-D-Ala-D-Ala)](n+1)-di-trans,octa-cis-undecaprenyl diphosphate + di-trans,octa-cis-undecaprenyl diphosphate + H(+)</text>
        <dbReference type="Rhea" id="RHEA:23708"/>
        <dbReference type="Rhea" id="RHEA-COMP:9602"/>
        <dbReference type="Rhea" id="RHEA-COMP:9603"/>
        <dbReference type="ChEBI" id="CHEBI:15378"/>
        <dbReference type="ChEBI" id="CHEBI:58405"/>
        <dbReference type="ChEBI" id="CHEBI:60033"/>
        <dbReference type="ChEBI" id="CHEBI:78435"/>
        <dbReference type="EC" id="2.4.99.28"/>
    </reaction>
</comment>
<comment type="subcellular location">
    <subcellularLocation>
        <location evidence="1">Membrane</location>
    </subcellularLocation>
</comment>
<evidence type="ECO:0000256" key="3">
    <source>
        <dbReference type="ARBA" id="ARBA00022670"/>
    </source>
</evidence>
<dbReference type="GO" id="GO:0006508">
    <property type="term" value="P:proteolysis"/>
    <property type="evidence" value="ECO:0007669"/>
    <property type="project" value="UniProtKB-KW"/>
</dbReference>
<keyword evidence="12" id="KW-0961">Cell wall biogenesis/degradation</keyword>
<dbReference type="InterPro" id="IPR036950">
    <property type="entry name" value="PBP_transglycosylase"/>
</dbReference>
<comment type="caution">
    <text evidence="16">The sequence shown here is derived from an EMBL/GenBank/DDBJ whole genome shotgun (WGS) entry which is preliminary data.</text>
</comment>
<dbReference type="PANTHER" id="PTHR32282">
    <property type="entry name" value="BINDING PROTEIN TRANSPEPTIDASE, PUTATIVE-RELATED"/>
    <property type="match status" value="1"/>
</dbReference>
<evidence type="ECO:0000256" key="6">
    <source>
        <dbReference type="ARBA" id="ARBA00022692"/>
    </source>
</evidence>
<dbReference type="InterPro" id="IPR023346">
    <property type="entry name" value="Lysozyme-like_dom_sf"/>
</dbReference>
<evidence type="ECO:0000256" key="9">
    <source>
        <dbReference type="ARBA" id="ARBA00022989"/>
    </source>
</evidence>
<dbReference type="GO" id="GO:0071555">
    <property type="term" value="P:cell wall organization"/>
    <property type="evidence" value="ECO:0007669"/>
    <property type="project" value="UniProtKB-KW"/>
</dbReference>
<sequence>MNQIYLGHRAYGFAAASRTYLGKPLSEVTPAEAAMLAGIPKAPSRFNPIPNFPRAEIRQHYVLGRMKTLGYLTPEQADEALKQHLTIRGADGTSARGFAVHGDYPAELARQLMYGVFQEETYSKGIDVYTTIDSKAQEAAYRAVRDGVLDYTRRAVYPGPEDQLDLPDGVENDPQALDEVLDGVQDKAPDSEDLLAAVVLRRWPSSPAP</sequence>
<evidence type="ECO:0000256" key="8">
    <source>
        <dbReference type="ARBA" id="ARBA00022984"/>
    </source>
</evidence>
<dbReference type="Gene3D" id="1.10.3810.10">
    <property type="entry name" value="Biosynthetic peptidoglycan transglycosylase-like"/>
    <property type="match status" value="1"/>
</dbReference>
<feature type="domain" description="Glycosyl transferase family 51" evidence="15">
    <location>
        <begin position="1"/>
        <end position="67"/>
    </location>
</feature>
<dbReference type="EC" id="2.4.99.28" evidence="13"/>
<keyword evidence="7" id="KW-0133">Cell shape</keyword>
<name>A0A9P6Y3C8_9FUNG</name>
<keyword evidence="10" id="KW-0472">Membrane</keyword>
<proteinExistence type="predicted"/>
<evidence type="ECO:0000256" key="2">
    <source>
        <dbReference type="ARBA" id="ARBA00022645"/>
    </source>
</evidence>
<keyword evidence="4" id="KW-0328">Glycosyltransferase</keyword>
<keyword evidence="3" id="KW-0378">Hydrolase</keyword>
<evidence type="ECO:0000256" key="11">
    <source>
        <dbReference type="ARBA" id="ARBA00023268"/>
    </source>
</evidence>
<organism evidence="16 17">
    <name type="scientific">Rhizopus delemar</name>
    <dbReference type="NCBI Taxonomy" id="936053"/>
    <lineage>
        <taxon>Eukaryota</taxon>
        <taxon>Fungi</taxon>
        <taxon>Fungi incertae sedis</taxon>
        <taxon>Mucoromycota</taxon>
        <taxon>Mucoromycotina</taxon>
        <taxon>Mucoromycetes</taxon>
        <taxon>Mucorales</taxon>
        <taxon>Mucorineae</taxon>
        <taxon>Rhizopodaceae</taxon>
        <taxon>Rhizopus</taxon>
    </lineage>
</organism>
<evidence type="ECO:0000256" key="10">
    <source>
        <dbReference type="ARBA" id="ARBA00023136"/>
    </source>
</evidence>
<protein>
    <recommendedName>
        <fullName evidence="13">peptidoglycan glycosyltransferase</fullName>
        <ecNumber evidence="13">2.4.99.28</ecNumber>
    </recommendedName>
</protein>
<dbReference type="GO" id="GO:0008955">
    <property type="term" value="F:peptidoglycan glycosyltransferase activity"/>
    <property type="evidence" value="ECO:0007669"/>
    <property type="project" value="UniProtKB-EC"/>
</dbReference>
<keyword evidence="11" id="KW-0511">Multifunctional enzyme</keyword>
<dbReference type="AlphaFoldDB" id="A0A9P6Y3C8"/>
<accession>A0A9P6Y3C8</accession>
<gene>
    <name evidence="16" type="ORF">G6F50_014655</name>
</gene>
<evidence type="ECO:0000256" key="4">
    <source>
        <dbReference type="ARBA" id="ARBA00022676"/>
    </source>
</evidence>
<evidence type="ECO:0000256" key="12">
    <source>
        <dbReference type="ARBA" id="ARBA00023316"/>
    </source>
</evidence>
<evidence type="ECO:0000259" key="15">
    <source>
        <dbReference type="Pfam" id="PF00912"/>
    </source>
</evidence>
<evidence type="ECO:0000313" key="16">
    <source>
        <dbReference type="EMBL" id="KAG1538507.1"/>
    </source>
</evidence>
<dbReference type="GO" id="GO:0008360">
    <property type="term" value="P:regulation of cell shape"/>
    <property type="evidence" value="ECO:0007669"/>
    <property type="project" value="UniProtKB-KW"/>
</dbReference>
<dbReference type="EMBL" id="JAANIU010007234">
    <property type="protein sequence ID" value="KAG1538507.1"/>
    <property type="molecule type" value="Genomic_DNA"/>
</dbReference>
<dbReference type="InterPro" id="IPR001264">
    <property type="entry name" value="Glyco_trans_51"/>
</dbReference>
<dbReference type="Gene3D" id="3.40.710.10">
    <property type="entry name" value="DD-peptidase/beta-lactamase superfamily"/>
    <property type="match status" value="1"/>
</dbReference>
<dbReference type="InterPro" id="IPR012338">
    <property type="entry name" value="Beta-lactam/transpept-like"/>
</dbReference>
<evidence type="ECO:0000313" key="17">
    <source>
        <dbReference type="Proteomes" id="UP000740926"/>
    </source>
</evidence>
<evidence type="ECO:0000256" key="5">
    <source>
        <dbReference type="ARBA" id="ARBA00022679"/>
    </source>
</evidence>
<evidence type="ECO:0000256" key="1">
    <source>
        <dbReference type="ARBA" id="ARBA00004370"/>
    </source>
</evidence>
<dbReference type="PANTHER" id="PTHR32282:SF27">
    <property type="entry name" value="PENICILLIN-BINDING PROTEIN 1A"/>
    <property type="match status" value="1"/>
</dbReference>
<dbReference type="Proteomes" id="UP000740926">
    <property type="component" value="Unassembled WGS sequence"/>
</dbReference>
<keyword evidence="5" id="KW-0808">Transferase</keyword>
<keyword evidence="6" id="KW-0812">Transmembrane</keyword>
<dbReference type="SUPFAM" id="SSF56601">
    <property type="entry name" value="beta-lactamase/transpeptidase-like"/>
    <property type="match status" value="1"/>
</dbReference>
<keyword evidence="2" id="KW-0121">Carboxypeptidase</keyword>
<keyword evidence="8" id="KW-0573">Peptidoglycan synthesis</keyword>
<keyword evidence="3" id="KW-0645">Protease</keyword>
<evidence type="ECO:0000256" key="14">
    <source>
        <dbReference type="ARBA" id="ARBA00049902"/>
    </source>
</evidence>